<name>A0AAE1H0K4_9NEOP</name>
<sequence length="226" mass="25825">MEVGLNLRKLWAKEGVSDLEYVKWLQEIGMLGTGHVCPGCSDDMKLGCQKSVSDGYVWRCSKIGCKKTRSIRKGSWFENSKLCLRDIVMLTYMWAQKYTQKQVKKELGIEEHTVVDSYNFCREMCVEVLDRFSEQIGGPGEIVEIDESLFSKRKYNKGRKRPSQQWVFGGIQKGSNKCFLVKVEKRDAKTLVPLVEKGVAPGTTIYSDSWKAYASLGRRGYNHLQV</sequence>
<gene>
    <name evidence="2" type="ORF">KUF71_004726</name>
</gene>
<evidence type="ECO:0000259" key="1">
    <source>
        <dbReference type="SMART" id="SM01126"/>
    </source>
</evidence>
<feature type="domain" description="ISXO2-like transposase" evidence="1">
    <location>
        <begin position="135"/>
        <end position="226"/>
    </location>
</feature>
<dbReference type="InterPro" id="IPR024445">
    <property type="entry name" value="Tnp_ISXO2-like"/>
</dbReference>
<dbReference type="PANTHER" id="PTHR47163:SF2">
    <property type="entry name" value="SI:DKEY-17M8.2"/>
    <property type="match status" value="1"/>
</dbReference>
<dbReference type="Pfam" id="PF12762">
    <property type="entry name" value="DDE_Tnp_IS1595"/>
    <property type="match status" value="1"/>
</dbReference>
<comment type="caution">
    <text evidence="2">The sequence shown here is derived from an EMBL/GenBank/DDBJ whole genome shotgun (WGS) entry which is preliminary data.</text>
</comment>
<reference evidence="2" key="2">
    <citation type="journal article" date="2023" name="BMC Genomics">
        <title>Pest status, molecular evolution, and epigenetic factors derived from the genome assembly of Frankliniella fusca, a thysanopteran phytovirus vector.</title>
        <authorList>
            <person name="Catto M.A."/>
            <person name="Labadie P.E."/>
            <person name="Jacobson A.L."/>
            <person name="Kennedy G.G."/>
            <person name="Srinivasan R."/>
            <person name="Hunt B.G."/>
        </authorList>
    </citation>
    <scope>NUCLEOTIDE SEQUENCE</scope>
    <source>
        <strain evidence="2">PL_HMW_Pooled</strain>
    </source>
</reference>
<accession>A0AAE1H0K4</accession>
<dbReference type="InterPro" id="IPR053164">
    <property type="entry name" value="IS1016-like_transposase"/>
</dbReference>
<dbReference type="AlphaFoldDB" id="A0AAE1H0K4"/>
<dbReference type="Proteomes" id="UP001219518">
    <property type="component" value="Unassembled WGS sequence"/>
</dbReference>
<proteinExistence type="predicted"/>
<evidence type="ECO:0000313" key="2">
    <source>
        <dbReference type="EMBL" id="KAK3912776.1"/>
    </source>
</evidence>
<dbReference type="EMBL" id="JAHWGI010000302">
    <property type="protein sequence ID" value="KAK3912776.1"/>
    <property type="molecule type" value="Genomic_DNA"/>
</dbReference>
<reference evidence="2" key="1">
    <citation type="submission" date="2021-07" db="EMBL/GenBank/DDBJ databases">
        <authorList>
            <person name="Catto M.A."/>
            <person name="Jacobson A."/>
            <person name="Kennedy G."/>
            <person name="Labadie P."/>
            <person name="Hunt B.G."/>
            <person name="Srinivasan R."/>
        </authorList>
    </citation>
    <scope>NUCLEOTIDE SEQUENCE</scope>
    <source>
        <strain evidence="2">PL_HMW_Pooled</strain>
        <tissue evidence="2">Head</tissue>
    </source>
</reference>
<protein>
    <submittedName>
        <fullName evidence="2">Transposase-like protein</fullName>
    </submittedName>
</protein>
<organism evidence="2 3">
    <name type="scientific">Frankliniella fusca</name>
    <dbReference type="NCBI Taxonomy" id="407009"/>
    <lineage>
        <taxon>Eukaryota</taxon>
        <taxon>Metazoa</taxon>
        <taxon>Ecdysozoa</taxon>
        <taxon>Arthropoda</taxon>
        <taxon>Hexapoda</taxon>
        <taxon>Insecta</taxon>
        <taxon>Pterygota</taxon>
        <taxon>Neoptera</taxon>
        <taxon>Paraneoptera</taxon>
        <taxon>Thysanoptera</taxon>
        <taxon>Terebrantia</taxon>
        <taxon>Thripoidea</taxon>
        <taxon>Thripidae</taxon>
        <taxon>Frankliniella</taxon>
    </lineage>
</organism>
<evidence type="ECO:0000313" key="3">
    <source>
        <dbReference type="Proteomes" id="UP001219518"/>
    </source>
</evidence>
<dbReference type="SMART" id="SM01126">
    <property type="entry name" value="DDE_Tnp_IS1595"/>
    <property type="match status" value="1"/>
</dbReference>
<keyword evidence="3" id="KW-1185">Reference proteome</keyword>
<dbReference type="PANTHER" id="PTHR47163">
    <property type="entry name" value="DDE_TNP_IS1595 DOMAIN-CONTAINING PROTEIN"/>
    <property type="match status" value="1"/>
</dbReference>